<dbReference type="AlphaFoldDB" id="A0A8H2VWR3"/>
<evidence type="ECO:0000313" key="1">
    <source>
        <dbReference type="EMBL" id="CAD6446188.1"/>
    </source>
</evidence>
<organism evidence="1 2">
    <name type="scientific">Sclerotinia trifoliorum</name>
    <dbReference type="NCBI Taxonomy" id="28548"/>
    <lineage>
        <taxon>Eukaryota</taxon>
        <taxon>Fungi</taxon>
        <taxon>Dikarya</taxon>
        <taxon>Ascomycota</taxon>
        <taxon>Pezizomycotina</taxon>
        <taxon>Leotiomycetes</taxon>
        <taxon>Helotiales</taxon>
        <taxon>Sclerotiniaceae</taxon>
        <taxon>Sclerotinia</taxon>
    </lineage>
</organism>
<dbReference type="EMBL" id="CAJHIA010000017">
    <property type="protein sequence ID" value="CAD6446188.1"/>
    <property type="molecule type" value="Genomic_DNA"/>
</dbReference>
<accession>A0A8H2VWR3</accession>
<dbReference type="Proteomes" id="UP000624404">
    <property type="component" value="Unassembled WGS sequence"/>
</dbReference>
<comment type="caution">
    <text evidence="1">The sequence shown here is derived from an EMBL/GenBank/DDBJ whole genome shotgun (WGS) entry which is preliminary data.</text>
</comment>
<reference evidence="1" key="1">
    <citation type="submission" date="2020-10" db="EMBL/GenBank/DDBJ databases">
        <authorList>
            <person name="Kusch S."/>
        </authorList>
    </citation>
    <scope>NUCLEOTIDE SEQUENCE</scope>
    <source>
        <strain evidence="1">SwB9</strain>
    </source>
</reference>
<evidence type="ECO:0000313" key="2">
    <source>
        <dbReference type="Proteomes" id="UP000624404"/>
    </source>
</evidence>
<protein>
    <submittedName>
        <fullName evidence="1">0b43c6a7-de1a-4c46-a86b-52c548b9033c</fullName>
    </submittedName>
</protein>
<sequence>MVPYDYRSAWKADRPGANYVIRVYAEYVVDFSDVVSGISRNGTDIEEMDHTTLAMEGQRSPDVRNYTSKLSLEIGRII</sequence>
<proteinExistence type="predicted"/>
<name>A0A8H2VWR3_9HELO</name>
<keyword evidence="2" id="KW-1185">Reference proteome</keyword>
<gene>
    <name evidence="1" type="ORF">SCLTRI_LOCUS5899</name>
</gene>